<reference evidence="3" key="1">
    <citation type="journal article" date="2019" name="Int. J. Syst. Evol. Microbiol.">
        <title>The Global Catalogue of Microorganisms (GCM) 10K type strain sequencing project: providing services to taxonomists for standard genome sequencing and annotation.</title>
        <authorList>
            <consortium name="The Broad Institute Genomics Platform"/>
            <consortium name="The Broad Institute Genome Sequencing Center for Infectious Disease"/>
            <person name="Wu L."/>
            <person name="Ma J."/>
        </authorList>
    </citation>
    <scope>NUCLEOTIDE SEQUENCE [LARGE SCALE GENOMIC DNA]</scope>
    <source>
        <strain evidence="3">KCTC 33792</strain>
    </source>
</reference>
<dbReference type="PANTHER" id="PTHR32432:SF3">
    <property type="entry name" value="ETHANOLAMINE UTILIZATION PROTEIN EUTJ"/>
    <property type="match status" value="1"/>
</dbReference>
<keyword evidence="2" id="KW-0132">Cell division</keyword>
<protein>
    <submittedName>
        <fullName evidence="2">Cell division protein FtsA</fullName>
    </submittedName>
</protein>
<evidence type="ECO:0000259" key="1">
    <source>
        <dbReference type="SMART" id="SM00842"/>
    </source>
</evidence>
<keyword evidence="2" id="KW-0131">Cell cycle</keyword>
<dbReference type="GO" id="GO:0051301">
    <property type="term" value="P:cell division"/>
    <property type="evidence" value="ECO:0007669"/>
    <property type="project" value="UniProtKB-KW"/>
</dbReference>
<feature type="domain" description="SHS2" evidence="1">
    <location>
        <begin position="8"/>
        <end position="207"/>
    </location>
</feature>
<dbReference type="EMBL" id="JBHUML010000002">
    <property type="protein sequence ID" value="MFD2705326.1"/>
    <property type="molecule type" value="Genomic_DNA"/>
</dbReference>
<dbReference type="Pfam" id="PF14450">
    <property type="entry name" value="FtsA"/>
    <property type="match status" value="1"/>
</dbReference>
<comment type="caution">
    <text evidence="2">The sequence shown here is derived from an EMBL/GenBank/DDBJ whole genome shotgun (WGS) entry which is preliminary data.</text>
</comment>
<gene>
    <name evidence="2" type="ORF">ACFSUB_07575</name>
</gene>
<evidence type="ECO:0000313" key="2">
    <source>
        <dbReference type="EMBL" id="MFD2705326.1"/>
    </source>
</evidence>
<evidence type="ECO:0000313" key="3">
    <source>
        <dbReference type="Proteomes" id="UP001597520"/>
    </source>
</evidence>
<dbReference type="SMART" id="SM00842">
    <property type="entry name" value="FtsA"/>
    <property type="match status" value="1"/>
</dbReference>
<dbReference type="Gene3D" id="3.30.420.40">
    <property type="match status" value="1"/>
</dbReference>
<dbReference type="RefSeq" id="WP_380712580.1">
    <property type="nucleotide sequence ID" value="NZ_JBHUML010000002.1"/>
</dbReference>
<dbReference type="InterPro" id="IPR050696">
    <property type="entry name" value="FtsA/MreB"/>
</dbReference>
<organism evidence="2 3">
    <name type="scientific">Salibacterium lacus</name>
    <dbReference type="NCBI Taxonomy" id="1898109"/>
    <lineage>
        <taxon>Bacteria</taxon>
        <taxon>Bacillati</taxon>
        <taxon>Bacillota</taxon>
        <taxon>Bacilli</taxon>
        <taxon>Bacillales</taxon>
        <taxon>Bacillaceae</taxon>
    </lineage>
</organism>
<sequence>MTHNGEIMYALDIGTRSVTGLILKQLNGAFELVDVESREHKERSMMDGQIHNVAAVSDVIRETKAALEERHGPLHKVCAAAAGRSLKTQRASMELDISGQPCVFEGDIPPLELGAVQKAQHQLAFETERDSDKSLQYHCVGYSVVAYYVDGQEIGSLLDQSGEKASVDVIATFLPKVVVESLISALQRADLELEALTLEPIAAINVLIPPSMRRLNVALVDIGAGTSDIAITDLGTVTAYGMVPIAGDEVTEALSDEFLLDFPDAERVKRDLTAGNTILVTDILGMETEYQAEEVTAPIRPSIEHLAAEISSEILTLNTKPPKAVMLVGGGSMTPEIAKHLSEALNLPENRVAPRDIEAIKNLSYEGIQPGPELVTPVGIAIAAKEHPVEYIPVYVNGRSIRLFDVKTLTIGDAVLASGLSIRTLYGRPGEAAVITLNGRVISIPGTRGEAPVIIQNGRPASIKDSITPGDDLTLEKGKDGNPASAAFKDIVDEPPEMKLVINDREYLIPPMYIQNGRQVSSEEALKDRDDLVFRLPENLEEVWNVMNWKIPVSSAHTAYYVDNKEASLPEMLYPFSRNDRPASPQEPVRTGDIITAGHEQKEVTVRNLLEHQGIQTTAQQQVFFNEETVDMEKTIVEVQINGEKAGLDDPLSSGDHVTTEKTMSSLDFIVQDIFSYVTVDLQYHTGKTWNLTKNKEPASFTEPLHGGDQIELELFDKDEKRFAD</sequence>
<dbReference type="InterPro" id="IPR003494">
    <property type="entry name" value="SHS2_FtsA"/>
</dbReference>
<dbReference type="InterPro" id="IPR043129">
    <property type="entry name" value="ATPase_NBD"/>
</dbReference>
<keyword evidence="3" id="KW-1185">Reference proteome</keyword>
<dbReference type="Proteomes" id="UP001597520">
    <property type="component" value="Unassembled WGS sequence"/>
</dbReference>
<dbReference type="CDD" id="cd24004">
    <property type="entry name" value="ASKHA_NBD_PilM-like"/>
    <property type="match status" value="1"/>
</dbReference>
<dbReference type="SUPFAM" id="SSF53067">
    <property type="entry name" value="Actin-like ATPase domain"/>
    <property type="match status" value="2"/>
</dbReference>
<accession>A0ABW5T015</accession>
<dbReference type="PANTHER" id="PTHR32432">
    <property type="entry name" value="CELL DIVISION PROTEIN FTSA-RELATED"/>
    <property type="match status" value="1"/>
</dbReference>
<name>A0ABW5T015_9BACI</name>
<proteinExistence type="predicted"/>